<dbReference type="InterPro" id="IPR029063">
    <property type="entry name" value="SAM-dependent_MTases_sf"/>
</dbReference>
<evidence type="ECO:0000259" key="1">
    <source>
        <dbReference type="Pfam" id="PF18096"/>
    </source>
</evidence>
<dbReference type="RefSeq" id="WP_343797848.1">
    <property type="nucleotide sequence ID" value="NZ_BAAAGF010000003.1"/>
</dbReference>
<evidence type="ECO:0000313" key="3">
    <source>
        <dbReference type="EMBL" id="GAA0744876.1"/>
    </source>
</evidence>
<dbReference type="Pfam" id="PF03602">
    <property type="entry name" value="Cons_hypoth95"/>
    <property type="match status" value="1"/>
</dbReference>
<dbReference type="EMBL" id="BAAAGF010000003">
    <property type="protein sequence ID" value="GAA0744876.1"/>
    <property type="molecule type" value="Genomic_DNA"/>
</dbReference>
<dbReference type="Gene3D" id="3.40.50.150">
    <property type="entry name" value="Vaccinia Virus protein VP39"/>
    <property type="match status" value="1"/>
</dbReference>
<feature type="domain" description="PG-1098 ferredoxin-like" evidence="2">
    <location>
        <begin position="279"/>
        <end position="321"/>
    </location>
</feature>
<keyword evidence="4" id="KW-1185">Reference proteome</keyword>
<evidence type="ECO:0008006" key="5">
    <source>
        <dbReference type="Google" id="ProtNLM"/>
    </source>
</evidence>
<feature type="domain" description="THUMP-like" evidence="1">
    <location>
        <begin position="322"/>
        <end position="391"/>
    </location>
</feature>
<evidence type="ECO:0000259" key="2">
    <source>
        <dbReference type="Pfam" id="PF22013"/>
    </source>
</evidence>
<dbReference type="Proteomes" id="UP001500736">
    <property type="component" value="Unassembled WGS sequence"/>
</dbReference>
<dbReference type="Gene3D" id="1.10.10.1110">
    <property type="entry name" value="Methyltransferase PG1098, N-terminal domain"/>
    <property type="match status" value="1"/>
</dbReference>
<protein>
    <recommendedName>
        <fullName evidence="5">THUMP-like domain-containing protein</fullName>
    </recommendedName>
</protein>
<dbReference type="InterPro" id="IPR054168">
    <property type="entry name" value="PG_1098_Fer"/>
</dbReference>
<dbReference type="InterPro" id="IPR041497">
    <property type="entry name" value="Thump-like"/>
</dbReference>
<reference evidence="3 4" key="1">
    <citation type="journal article" date="2019" name="Int. J. Syst. Evol. Microbiol.">
        <title>The Global Catalogue of Microorganisms (GCM) 10K type strain sequencing project: providing services to taxonomists for standard genome sequencing and annotation.</title>
        <authorList>
            <consortium name="The Broad Institute Genomics Platform"/>
            <consortium name="The Broad Institute Genome Sequencing Center for Infectious Disease"/>
            <person name="Wu L."/>
            <person name="Ma J."/>
        </authorList>
    </citation>
    <scope>NUCLEOTIDE SEQUENCE [LARGE SCALE GENOMIC DNA]</scope>
    <source>
        <strain evidence="3 4">JCM 15976</strain>
    </source>
</reference>
<name>A0ABN1JQZ6_9FLAO</name>
<sequence length="393" mass="45492">MNKNILNTINQEFINENINSNTTDLLLKKNHHSDVDIKLLVEQIEAKQRCKTKLPTWFNTEKIYYPNKLNIEQTSSEITAKYKSSLITGNSIIDLTGGFGIDCYYFSKKFKEVTHCEINSELSEIVSHNYKQLEVNIIETITNDGVSQLLSNNKKYDWVYIDPSRRHDTKGKVFFLKDCLPDVPKHLNSIFNHTNNVMIKTSPLLDISVGISELNYVKTIHVIAVNNEVKELLWILEKGFEAETTIKTVNINKTVEETFDFKLNEEQAITTNFSEPLTYLYEPNAAVLKSGGFKSVSKQLNVLKLHQHTHLYTLQELVEFPGRRFKIERILPYNKQLLKKELHEKANISTRNFPEAVQQIRKKFKIKDGGDTYVFFTTNLHNEKIVIICKKVS</sequence>
<evidence type="ECO:0000313" key="4">
    <source>
        <dbReference type="Proteomes" id="UP001500736"/>
    </source>
</evidence>
<proteinExistence type="predicted"/>
<dbReference type="Pfam" id="PF18096">
    <property type="entry name" value="Thump_like"/>
    <property type="match status" value="1"/>
</dbReference>
<gene>
    <name evidence="3" type="ORF">GCM10009431_19330</name>
</gene>
<comment type="caution">
    <text evidence="3">The sequence shown here is derived from an EMBL/GenBank/DDBJ whole genome shotgun (WGS) entry which is preliminary data.</text>
</comment>
<accession>A0ABN1JQZ6</accession>
<dbReference type="Pfam" id="PF22013">
    <property type="entry name" value="PG_1098_Fer"/>
    <property type="match status" value="1"/>
</dbReference>
<organism evidence="3 4">
    <name type="scientific">Gaetbulibacter jejuensis</name>
    <dbReference type="NCBI Taxonomy" id="584607"/>
    <lineage>
        <taxon>Bacteria</taxon>
        <taxon>Pseudomonadati</taxon>
        <taxon>Bacteroidota</taxon>
        <taxon>Flavobacteriia</taxon>
        <taxon>Flavobacteriales</taxon>
        <taxon>Flavobacteriaceae</taxon>
        <taxon>Gaetbulibacter</taxon>
    </lineage>
</organism>
<dbReference type="SUPFAM" id="SSF53335">
    <property type="entry name" value="S-adenosyl-L-methionine-dependent methyltransferases"/>
    <property type="match status" value="1"/>
</dbReference>